<feature type="transmembrane region" description="Helical" evidence="2">
    <location>
        <begin position="406"/>
        <end position="427"/>
    </location>
</feature>
<feature type="transmembrane region" description="Helical" evidence="2">
    <location>
        <begin position="121"/>
        <end position="142"/>
    </location>
</feature>
<feature type="transmembrane region" description="Helical" evidence="2">
    <location>
        <begin position="554"/>
        <end position="581"/>
    </location>
</feature>
<feature type="transmembrane region" description="Helical" evidence="2">
    <location>
        <begin position="490"/>
        <end position="511"/>
    </location>
</feature>
<feature type="compositionally biased region" description="Low complexity" evidence="1">
    <location>
        <begin position="634"/>
        <end position="649"/>
    </location>
</feature>
<feature type="transmembrane region" description="Helical" evidence="2">
    <location>
        <begin position="357"/>
        <end position="375"/>
    </location>
</feature>
<sequence>MGLVNRIIAACLRAATRRWPADVRDDMAQEWAAELSALERQGGTGWQRLAFALSLATTPLIIDEGGAPRGRWEWMRAGATLRTVSRLLVAGAFGVGTTMAMRSVVGGLLPEQAIGDVNQWMLASIVTTALMTAYAVVIGRWAGSRGAPQAGPAGSLGVAATVVLPLAPLFPFVLAMLTEMTLVLCLVTTVCWAAATGALAAREVRAASVGRPARAWSWVAAGAVGPLAAAPSSVTLLLQDLPGLHSYLFTNIVNVTFLLLPWSVCAVAFGRSTVRLWSTPAVHDRPEPQPEAETDTALTPAEPIRWWRVTVERVVLVSLAATSAVVWALGVTVLQPLSEPTGPDAYGENNTYWARELRWGALIAGILLLLVYVRGDRRATRGVLLGGGAWLAADICLDRIDPTSGTVGLAICAAVVAVLACAVAGDVPVVPRPRALLTVATVAAIMSVMATQNESPTDTEPALNLGSAAVGSMLAAVAVVAAVRAAGSVSVLRAVVAAPIGVALAAAPWALRHRYPQPNDARYYGGFVLAALLLLAVVVLAGPRPRTWQHWLRYPAALAVGAVTLPVMMMPLMYMFIILPFGNVFTALADNPPINSADSDIVMIFIAVPIGLVLGRLLRGLTFGRPLRPPAPRPAAARVNPRLAQPDPG</sequence>
<proteinExistence type="predicted"/>
<keyword evidence="4" id="KW-1185">Reference proteome</keyword>
<evidence type="ECO:0000313" key="3">
    <source>
        <dbReference type="EMBL" id="SNS60922.1"/>
    </source>
</evidence>
<keyword evidence="2" id="KW-0812">Transmembrane</keyword>
<dbReference type="EMBL" id="FZNR01000019">
    <property type="protein sequence ID" value="SNS60922.1"/>
    <property type="molecule type" value="Genomic_DNA"/>
</dbReference>
<feature type="region of interest" description="Disordered" evidence="1">
    <location>
        <begin position="629"/>
        <end position="649"/>
    </location>
</feature>
<reference evidence="3 4" key="1">
    <citation type="submission" date="2017-06" db="EMBL/GenBank/DDBJ databases">
        <authorList>
            <person name="Kim H.J."/>
            <person name="Triplett B.A."/>
        </authorList>
    </citation>
    <scope>NUCLEOTIDE SEQUENCE [LARGE SCALE GENOMIC DNA]</scope>
    <source>
        <strain evidence="3 4">DSM 43151</strain>
    </source>
</reference>
<gene>
    <name evidence="3" type="ORF">SAMN06264365_11970</name>
</gene>
<keyword evidence="2" id="KW-1133">Transmembrane helix</keyword>
<feature type="transmembrane region" description="Helical" evidence="2">
    <location>
        <begin position="462"/>
        <end position="483"/>
    </location>
</feature>
<dbReference type="AlphaFoldDB" id="A0A239FXF0"/>
<organism evidence="3 4">
    <name type="scientific">Actinoplanes regularis</name>
    <dbReference type="NCBI Taxonomy" id="52697"/>
    <lineage>
        <taxon>Bacteria</taxon>
        <taxon>Bacillati</taxon>
        <taxon>Actinomycetota</taxon>
        <taxon>Actinomycetes</taxon>
        <taxon>Micromonosporales</taxon>
        <taxon>Micromonosporaceae</taxon>
        <taxon>Actinoplanes</taxon>
    </lineage>
</organism>
<feature type="transmembrane region" description="Helical" evidence="2">
    <location>
        <begin position="523"/>
        <end position="542"/>
    </location>
</feature>
<evidence type="ECO:0000256" key="2">
    <source>
        <dbReference type="SAM" id="Phobius"/>
    </source>
</evidence>
<dbReference type="OrthoDB" id="3290504at2"/>
<feature type="transmembrane region" description="Helical" evidence="2">
    <location>
        <begin position="601"/>
        <end position="618"/>
    </location>
</feature>
<feature type="transmembrane region" description="Helical" evidence="2">
    <location>
        <begin position="154"/>
        <end position="174"/>
    </location>
</feature>
<feature type="transmembrane region" description="Helical" evidence="2">
    <location>
        <begin position="213"/>
        <end position="238"/>
    </location>
</feature>
<feature type="transmembrane region" description="Helical" evidence="2">
    <location>
        <begin position="83"/>
        <end position="101"/>
    </location>
</feature>
<dbReference type="Proteomes" id="UP000198415">
    <property type="component" value="Unassembled WGS sequence"/>
</dbReference>
<protein>
    <submittedName>
        <fullName evidence="3">Uncharacterized protein</fullName>
    </submittedName>
</protein>
<feature type="transmembrane region" description="Helical" evidence="2">
    <location>
        <begin position="180"/>
        <end position="201"/>
    </location>
</feature>
<name>A0A239FXF0_9ACTN</name>
<feature type="transmembrane region" description="Helical" evidence="2">
    <location>
        <begin position="244"/>
        <end position="269"/>
    </location>
</feature>
<feature type="transmembrane region" description="Helical" evidence="2">
    <location>
        <begin position="314"/>
        <end position="337"/>
    </location>
</feature>
<dbReference type="RefSeq" id="WP_089297467.1">
    <property type="nucleotide sequence ID" value="NZ_BOMU01000085.1"/>
</dbReference>
<evidence type="ECO:0000256" key="1">
    <source>
        <dbReference type="SAM" id="MobiDB-lite"/>
    </source>
</evidence>
<evidence type="ECO:0000313" key="4">
    <source>
        <dbReference type="Proteomes" id="UP000198415"/>
    </source>
</evidence>
<keyword evidence="2" id="KW-0472">Membrane</keyword>
<accession>A0A239FXF0</accession>